<evidence type="ECO:0000256" key="5">
    <source>
        <dbReference type="RuleBase" id="RU003707"/>
    </source>
</evidence>
<evidence type="ECO:0000256" key="1">
    <source>
        <dbReference type="ARBA" id="ARBA00005254"/>
    </source>
</evidence>
<evidence type="ECO:0000256" key="2">
    <source>
        <dbReference type="ARBA" id="ARBA00023239"/>
    </source>
</evidence>
<dbReference type="PANTHER" id="PTHR11941">
    <property type="entry name" value="ENOYL-COA HYDRATASE-RELATED"/>
    <property type="match status" value="1"/>
</dbReference>
<dbReference type="SUPFAM" id="SSF52096">
    <property type="entry name" value="ClpP/crotonase"/>
    <property type="match status" value="1"/>
</dbReference>
<dbReference type="InterPro" id="IPR014748">
    <property type="entry name" value="Enoyl-CoA_hydra_C"/>
</dbReference>
<name>A0ABY5DVV9_9ACTN</name>
<dbReference type="InterPro" id="IPR001753">
    <property type="entry name" value="Enoyl-CoA_hydra/iso"/>
</dbReference>
<dbReference type="CDD" id="cd06558">
    <property type="entry name" value="crotonase-like"/>
    <property type="match status" value="1"/>
</dbReference>
<protein>
    <submittedName>
        <fullName evidence="6">Enoyl-CoA hydratase/isomerase family protein</fullName>
    </submittedName>
</protein>
<dbReference type="InterPro" id="IPR018376">
    <property type="entry name" value="Enoyl-CoA_hyd/isom_CS"/>
</dbReference>
<comment type="catalytic activity">
    <reaction evidence="4">
        <text>a 4-saturated-(3S)-3-hydroxyacyl-CoA = a (3E)-enoyl-CoA + H2O</text>
        <dbReference type="Rhea" id="RHEA:20724"/>
        <dbReference type="ChEBI" id="CHEBI:15377"/>
        <dbReference type="ChEBI" id="CHEBI:58521"/>
        <dbReference type="ChEBI" id="CHEBI:137480"/>
        <dbReference type="EC" id="4.2.1.17"/>
    </reaction>
</comment>
<dbReference type="RefSeq" id="WP_254572831.1">
    <property type="nucleotide sequence ID" value="NZ_CP098502.1"/>
</dbReference>
<organism evidence="6 7">
    <name type="scientific">Paraconexibacter antarcticus</name>
    <dbReference type="NCBI Taxonomy" id="2949664"/>
    <lineage>
        <taxon>Bacteria</taxon>
        <taxon>Bacillati</taxon>
        <taxon>Actinomycetota</taxon>
        <taxon>Thermoleophilia</taxon>
        <taxon>Solirubrobacterales</taxon>
        <taxon>Paraconexibacteraceae</taxon>
        <taxon>Paraconexibacter</taxon>
    </lineage>
</organism>
<dbReference type="Gene3D" id="3.90.226.10">
    <property type="entry name" value="2-enoyl-CoA Hydratase, Chain A, domain 1"/>
    <property type="match status" value="1"/>
</dbReference>
<evidence type="ECO:0000313" key="6">
    <source>
        <dbReference type="EMBL" id="UTI66156.1"/>
    </source>
</evidence>
<gene>
    <name evidence="6" type="ORF">NBH00_08110</name>
</gene>
<evidence type="ECO:0000256" key="3">
    <source>
        <dbReference type="ARBA" id="ARBA00023709"/>
    </source>
</evidence>
<proteinExistence type="inferred from homology"/>
<dbReference type="InterPro" id="IPR029045">
    <property type="entry name" value="ClpP/crotonase-like_dom_sf"/>
</dbReference>
<dbReference type="PANTHER" id="PTHR11941:SF54">
    <property type="entry name" value="ENOYL-COA HYDRATASE, MITOCHONDRIAL"/>
    <property type="match status" value="1"/>
</dbReference>
<dbReference type="Proteomes" id="UP001056035">
    <property type="component" value="Chromosome"/>
</dbReference>
<sequence length="275" mass="28929">MTNAPTDTTERDREDTDTKAVRVEQRGPVIWIHLARPAAMNALNDAVLDGIEAALHRSLEIGAKSVVITGEGRAFCAGADLKFVQGALADPTSLTSFLERAGSVFRAVETHRLPVIAAVNGLAIAGGLELALACDFVVASASAKLADGHATFGLFPGAGGAVRLPRRIGSARAKLLLFSGQSRTAAELEAWGLVDVVAPDDALEQTAQALAEEIASRSPVGVARMKQVVNEQDTLPIDRALRLELDACQLHLGSEDVAEGLAAFAEHRTPQFPGR</sequence>
<comment type="similarity">
    <text evidence="1 5">Belongs to the enoyl-CoA hydratase/isomerase family.</text>
</comment>
<dbReference type="Gene3D" id="1.10.12.10">
    <property type="entry name" value="Lyase 2-enoyl-coa Hydratase, Chain A, domain 2"/>
    <property type="match status" value="1"/>
</dbReference>
<reference evidence="6 7" key="1">
    <citation type="submission" date="2022-06" db="EMBL/GenBank/DDBJ databases">
        <title>Paraconexibacter antarcticus.</title>
        <authorList>
            <person name="Kim C.S."/>
        </authorList>
    </citation>
    <scope>NUCLEOTIDE SEQUENCE [LARGE SCALE GENOMIC DNA]</scope>
    <source>
        <strain evidence="6 7">02-257</strain>
    </source>
</reference>
<dbReference type="PROSITE" id="PS00166">
    <property type="entry name" value="ENOYL_COA_HYDRATASE"/>
    <property type="match status" value="1"/>
</dbReference>
<keyword evidence="7" id="KW-1185">Reference proteome</keyword>
<evidence type="ECO:0000256" key="4">
    <source>
        <dbReference type="ARBA" id="ARBA00023717"/>
    </source>
</evidence>
<dbReference type="EMBL" id="CP098502">
    <property type="protein sequence ID" value="UTI66156.1"/>
    <property type="molecule type" value="Genomic_DNA"/>
</dbReference>
<dbReference type="Pfam" id="PF00378">
    <property type="entry name" value="ECH_1"/>
    <property type="match status" value="1"/>
</dbReference>
<keyword evidence="2" id="KW-0456">Lyase</keyword>
<comment type="catalytic activity">
    <reaction evidence="3">
        <text>a (3S)-3-hydroxyacyl-CoA = a (2E)-enoyl-CoA + H2O</text>
        <dbReference type="Rhea" id="RHEA:16105"/>
        <dbReference type="ChEBI" id="CHEBI:15377"/>
        <dbReference type="ChEBI" id="CHEBI:57318"/>
        <dbReference type="ChEBI" id="CHEBI:58856"/>
        <dbReference type="EC" id="4.2.1.17"/>
    </reaction>
</comment>
<accession>A0ABY5DVV9</accession>
<evidence type="ECO:0000313" key="7">
    <source>
        <dbReference type="Proteomes" id="UP001056035"/>
    </source>
</evidence>